<dbReference type="InterPro" id="IPR046956">
    <property type="entry name" value="RLP23-like"/>
</dbReference>
<dbReference type="Pfam" id="PF13855">
    <property type="entry name" value="LRR_8"/>
    <property type="match status" value="1"/>
</dbReference>
<dbReference type="Pfam" id="PF00560">
    <property type="entry name" value="LRR_1"/>
    <property type="match status" value="1"/>
</dbReference>
<evidence type="ECO:0000313" key="9">
    <source>
        <dbReference type="Proteomes" id="UP000593579"/>
    </source>
</evidence>
<organism evidence="8 9">
    <name type="scientific">Gossypium gossypioides</name>
    <name type="common">Mexican cotton</name>
    <name type="synonym">Selera gossypioides</name>
    <dbReference type="NCBI Taxonomy" id="34282"/>
    <lineage>
        <taxon>Eukaryota</taxon>
        <taxon>Viridiplantae</taxon>
        <taxon>Streptophyta</taxon>
        <taxon>Embryophyta</taxon>
        <taxon>Tracheophyta</taxon>
        <taxon>Spermatophyta</taxon>
        <taxon>Magnoliopsida</taxon>
        <taxon>eudicotyledons</taxon>
        <taxon>Gunneridae</taxon>
        <taxon>Pentapetalae</taxon>
        <taxon>rosids</taxon>
        <taxon>malvids</taxon>
        <taxon>Malvales</taxon>
        <taxon>Malvaceae</taxon>
        <taxon>Malvoideae</taxon>
        <taxon>Gossypium</taxon>
    </lineage>
</organism>
<dbReference type="SUPFAM" id="SSF52058">
    <property type="entry name" value="L domain-like"/>
    <property type="match status" value="1"/>
</dbReference>
<evidence type="ECO:0000313" key="8">
    <source>
        <dbReference type="EMBL" id="MBA0736657.1"/>
    </source>
</evidence>
<keyword evidence="3" id="KW-0732">Signal</keyword>
<comment type="subcellular location">
    <subcellularLocation>
        <location evidence="1">Membrane</location>
        <topology evidence="1">Single-pass type I membrane protein</topology>
    </subcellularLocation>
</comment>
<reference evidence="8 9" key="1">
    <citation type="journal article" date="2019" name="Genome Biol. Evol.">
        <title>Insights into the evolution of the New World diploid cottons (Gossypium, subgenus Houzingenia) based on genome sequencing.</title>
        <authorList>
            <person name="Grover C.E."/>
            <person name="Arick M.A. 2nd"/>
            <person name="Thrash A."/>
            <person name="Conover J.L."/>
            <person name="Sanders W.S."/>
            <person name="Peterson D.G."/>
            <person name="Frelichowski J.E."/>
            <person name="Scheffler J.A."/>
            <person name="Scheffler B.E."/>
            <person name="Wendel J.F."/>
        </authorList>
    </citation>
    <scope>NUCLEOTIDE SEQUENCE [LARGE SCALE GENOMIC DNA]</scope>
    <source>
        <strain evidence="8">5</strain>
        <tissue evidence="8">Leaf</tissue>
    </source>
</reference>
<keyword evidence="2" id="KW-0812">Transmembrane</keyword>
<dbReference type="AlphaFoldDB" id="A0A7J9BKE2"/>
<keyword evidence="7" id="KW-0325">Glycoprotein</keyword>
<evidence type="ECO:0000256" key="2">
    <source>
        <dbReference type="ARBA" id="ARBA00022692"/>
    </source>
</evidence>
<evidence type="ECO:0000256" key="1">
    <source>
        <dbReference type="ARBA" id="ARBA00004479"/>
    </source>
</evidence>
<protein>
    <submittedName>
        <fullName evidence="8">Uncharacterized protein</fullName>
    </submittedName>
</protein>
<evidence type="ECO:0000256" key="3">
    <source>
        <dbReference type="ARBA" id="ARBA00022729"/>
    </source>
</evidence>
<accession>A0A7J9BKE2</accession>
<evidence type="ECO:0000256" key="4">
    <source>
        <dbReference type="ARBA" id="ARBA00022989"/>
    </source>
</evidence>
<sequence length="99" mass="11216">MTINWKDLVRPSLANCTSLELLNLGNNKLTEEFPRWLASIPSLQVFILRFNRFYGSLPHSIASSSFSTLRIIDLSGNKFMGTLFTKLLQTLGPMIDKPK</sequence>
<feature type="non-terminal residue" evidence="8">
    <location>
        <position position="99"/>
    </location>
</feature>
<dbReference type="Proteomes" id="UP000593579">
    <property type="component" value="Unassembled WGS sequence"/>
</dbReference>
<keyword evidence="6" id="KW-0675">Receptor</keyword>
<name>A0A7J9BKE2_GOSGO</name>
<comment type="caution">
    <text evidence="8">The sequence shown here is derived from an EMBL/GenBank/DDBJ whole genome shotgun (WGS) entry which is preliminary data.</text>
</comment>
<dbReference type="OrthoDB" id="998611at2759"/>
<keyword evidence="4" id="KW-1133">Transmembrane helix</keyword>
<gene>
    <name evidence="8" type="ORF">Gogos_010181</name>
</gene>
<evidence type="ECO:0000256" key="6">
    <source>
        <dbReference type="ARBA" id="ARBA00023170"/>
    </source>
</evidence>
<dbReference type="GO" id="GO:0016020">
    <property type="term" value="C:membrane"/>
    <property type="evidence" value="ECO:0007669"/>
    <property type="project" value="UniProtKB-SubCell"/>
</dbReference>
<evidence type="ECO:0000256" key="7">
    <source>
        <dbReference type="ARBA" id="ARBA00023180"/>
    </source>
</evidence>
<proteinExistence type="predicted"/>
<dbReference type="Gene3D" id="3.80.10.10">
    <property type="entry name" value="Ribonuclease Inhibitor"/>
    <property type="match status" value="1"/>
</dbReference>
<dbReference type="PANTHER" id="PTHR48061">
    <property type="entry name" value="LEUCINE-RICH REPEAT RECEPTOR PROTEIN KINASE EMS1-LIKE-RELATED"/>
    <property type="match status" value="1"/>
</dbReference>
<dbReference type="PANTHER" id="PTHR48061:SF12">
    <property type="entry name" value="DISEASE RESISTANCE LIKE PROTEIN"/>
    <property type="match status" value="1"/>
</dbReference>
<dbReference type="InterPro" id="IPR001611">
    <property type="entry name" value="Leu-rich_rpt"/>
</dbReference>
<keyword evidence="9" id="KW-1185">Reference proteome</keyword>
<keyword evidence="5" id="KW-0472">Membrane</keyword>
<evidence type="ECO:0000256" key="5">
    <source>
        <dbReference type="ARBA" id="ARBA00023136"/>
    </source>
</evidence>
<dbReference type="InterPro" id="IPR032675">
    <property type="entry name" value="LRR_dom_sf"/>
</dbReference>
<dbReference type="EMBL" id="JABEZY010000004">
    <property type="protein sequence ID" value="MBA0736657.1"/>
    <property type="molecule type" value="Genomic_DNA"/>
</dbReference>